<evidence type="ECO:0000313" key="1">
    <source>
        <dbReference type="EMBL" id="ADY50870.1"/>
    </source>
</evidence>
<proteinExistence type="predicted"/>
<dbReference type="Gene3D" id="2.120.10.30">
    <property type="entry name" value="TolB, C-terminal domain"/>
    <property type="match status" value="1"/>
</dbReference>
<dbReference type="AlphaFoldDB" id="F0S4B3"/>
<evidence type="ECO:0008006" key="3">
    <source>
        <dbReference type="Google" id="ProtNLM"/>
    </source>
</evidence>
<reference evidence="2" key="2">
    <citation type="submission" date="2011-02" db="EMBL/GenBank/DDBJ databases">
        <title>The complete genome of Pedobacter saltans DSM 12145.</title>
        <authorList>
            <consortium name="US DOE Joint Genome Institute (JGI-PGF)"/>
            <person name="Lucas S."/>
            <person name="Copeland A."/>
            <person name="Lapidus A."/>
            <person name="Bruce D."/>
            <person name="Goodwin L."/>
            <person name="Pitluck S."/>
            <person name="Kyrpides N."/>
            <person name="Mavromatis K."/>
            <person name="Pagani I."/>
            <person name="Ivanova N."/>
            <person name="Ovchinnikova G."/>
            <person name="Lu M."/>
            <person name="Detter J.C."/>
            <person name="Han C."/>
            <person name="Land M."/>
            <person name="Hauser L."/>
            <person name="Markowitz V."/>
            <person name="Cheng J.-F."/>
            <person name="Hugenholtz P."/>
            <person name="Woyke T."/>
            <person name="Wu D."/>
            <person name="Tindall B."/>
            <person name="Pomrenke H.G."/>
            <person name="Brambilla E."/>
            <person name="Klenk H.-P."/>
            <person name="Eisen J.A."/>
        </authorList>
    </citation>
    <scope>NUCLEOTIDE SEQUENCE [LARGE SCALE GENOMIC DNA]</scope>
    <source>
        <strain evidence="2">ATCC 51119 / DSM 12145 / JCM 21818 / LMG 10337 / NBRC 100064 / NCIMB 13643</strain>
    </source>
</reference>
<dbReference type="EMBL" id="CP002545">
    <property type="protein sequence ID" value="ADY50870.1"/>
    <property type="molecule type" value="Genomic_DNA"/>
</dbReference>
<dbReference type="InterPro" id="IPR011042">
    <property type="entry name" value="6-blade_b-propeller_TolB-like"/>
</dbReference>
<name>F0S4B3_PSESL</name>
<gene>
    <name evidence="1" type="ordered locus">Pedsa_0285</name>
</gene>
<dbReference type="HOGENOM" id="CLU_729305_0_0_10"/>
<protein>
    <recommendedName>
        <fullName evidence="3">6-bladed beta-propeller</fullName>
    </recommendedName>
</protein>
<evidence type="ECO:0000313" key="2">
    <source>
        <dbReference type="Proteomes" id="UP000000310"/>
    </source>
</evidence>
<dbReference type="STRING" id="762903.Pedsa_0285"/>
<dbReference type="KEGG" id="psn:Pedsa_0285"/>
<dbReference type="eggNOG" id="COG3391">
    <property type="taxonomic scope" value="Bacteria"/>
</dbReference>
<accession>F0S4B3</accession>
<dbReference type="SUPFAM" id="SSF63825">
    <property type="entry name" value="YWTD domain"/>
    <property type="match status" value="1"/>
</dbReference>
<dbReference type="OrthoDB" id="739173at2"/>
<sequence length="379" mass="43834">MKRIVDYFLGTSLLICSIACGDRNGNRPVKSTPITFEPYRQEVFLEDIADDFYYLPLGSTNHFFIRNVNRLFLTDSTIIVADFSQKAVFVFDQHGVAKTKINRYGQGPGEYPQMTDVLFDEENGWIEVFSPQVKKVFSYDQEGGLVKEKKILDGKRSGLRFAKHKDFYVFDRCCYPRDKNRMGIFYSDGSDIKFINSYLAIPPAITGIGYCGGNTLDTNRDSLYFLPTLGDTIYSVSKEGVNAAYHLDVPKENQIPRTLFQEKAFKNFDEYSVQIDSKWVSDPTWLLVNDKYIYLNYSYSSSMISLFYSKRSGKVKQMTLYKSRLNPEQRLLHVMKAKKADYFVTTIHPTQYVNLPKKIRNKLNDKSNPVLLLFKLKDF</sequence>
<keyword evidence="2" id="KW-1185">Reference proteome</keyword>
<dbReference type="RefSeq" id="WP_013631373.1">
    <property type="nucleotide sequence ID" value="NC_015177.1"/>
</dbReference>
<dbReference type="Pfam" id="PF17170">
    <property type="entry name" value="DUF5128"/>
    <property type="match status" value="1"/>
</dbReference>
<dbReference type="Proteomes" id="UP000000310">
    <property type="component" value="Chromosome"/>
</dbReference>
<organism evidence="1 2">
    <name type="scientific">Pseudopedobacter saltans (strain ATCC 51119 / DSM 12145 / JCM 21818 / CCUG 39354 / LMG 10337 / NBRC 100064 / NCIMB 13643)</name>
    <name type="common">Pedobacter saltans</name>
    <dbReference type="NCBI Taxonomy" id="762903"/>
    <lineage>
        <taxon>Bacteria</taxon>
        <taxon>Pseudomonadati</taxon>
        <taxon>Bacteroidota</taxon>
        <taxon>Sphingobacteriia</taxon>
        <taxon>Sphingobacteriales</taxon>
        <taxon>Sphingobacteriaceae</taxon>
        <taxon>Pseudopedobacter</taxon>
    </lineage>
</organism>
<reference evidence="1 2" key="1">
    <citation type="journal article" date="2011" name="Stand. Genomic Sci.">
        <title>Complete genome sequence of the gliding, heparinolytic Pedobacter saltans type strain (113).</title>
        <authorList>
            <person name="Liolios K."/>
            <person name="Sikorski J."/>
            <person name="Lu M."/>
            <person name="Nolan M."/>
            <person name="Lapidus A."/>
            <person name="Lucas S."/>
            <person name="Hammon N."/>
            <person name="Deshpande S."/>
            <person name="Cheng J.F."/>
            <person name="Tapia R."/>
            <person name="Han C."/>
            <person name="Goodwin L."/>
            <person name="Pitluck S."/>
            <person name="Huntemann M."/>
            <person name="Ivanova N."/>
            <person name="Pagani I."/>
            <person name="Mavromatis K."/>
            <person name="Ovchinikova G."/>
            <person name="Pati A."/>
            <person name="Chen A."/>
            <person name="Palaniappan K."/>
            <person name="Land M."/>
            <person name="Hauser L."/>
            <person name="Brambilla E.M."/>
            <person name="Kotsyurbenko O."/>
            <person name="Rohde M."/>
            <person name="Tindall B.J."/>
            <person name="Abt B."/>
            <person name="Goker M."/>
            <person name="Detter J.C."/>
            <person name="Woyke T."/>
            <person name="Bristow J."/>
            <person name="Eisen J.A."/>
            <person name="Markowitz V."/>
            <person name="Hugenholtz P."/>
            <person name="Klenk H.P."/>
            <person name="Kyrpides N.C."/>
        </authorList>
    </citation>
    <scope>NUCLEOTIDE SEQUENCE [LARGE SCALE GENOMIC DNA]</scope>
    <source>
        <strain evidence="2">ATCC 51119 / DSM 12145 / JCM 21818 / LMG 10337 / NBRC 100064 / NCIMB 13643</strain>
    </source>
</reference>